<gene>
    <name evidence="3" type="ORF">SAMN05660831_02552</name>
</gene>
<evidence type="ECO:0000313" key="3">
    <source>
        <dbReference type="EMBL" id="SFD89072.1"/>
    </source>
</evidence>
<feature type="region of interest" description="Disordered" evidence="2">
    <location>
        <begin position="450"/>
        <end position="507"/>
    </location>
</feature>
<dbReference type="EMBL" id="FOMJ01000011">
    <property type="protein sequence ID" value="SFD89072.1"/>
    <property type="molecule type" value="Genomic_DNA"/>
</dbReference>
<feature type="compositionally biased region" description="Low complexity" evidence="2">
    <location>
        <begin position="267"/>
        <end position="278"/>
    </location>
</feature>
<feature type="compositionally biased region" description="Basic and acidic residues" evidence="2">
    <location>
        <begin position="451"/>
        <end position="461"/>
    </location>
</feature>
<feature type="coiled-coil region" evidence="1">
    <location>
        <begin position="695"/>
        <end position="762"/>
    </location>
</feature>
<dbReference type="OrthoDB" id="9764467at2"/>
<dbReference type="PANTHER" id="PTHR41259:SF1">
    <property type="entry name" value="DOUBLE-STRAND BREAK REPAIR RAD50 ATPASE, PUTATIVE-RELATED"/>
    <property type="match status" value="1"/>
</dbReference>
<evidence type="ECO:0000256" key="1">
    <source>
        <dbReference type="SAM" id="Coils"/>
    </source>
</evidence>
<dbReference type="SUPFAM" id="SSF52540">
    <property type="entry name" value="P-loop containing nucleoside triphosphate hydrolases"/>
    <property type="match status" value="1"/>
</dbReference>
<proteinExistence type="predicted"/>
<organism evidence="3 4">
    <name type="scientific">Thiohalospira halophila DSM 15071</name>
    <dbReference type="NCBI Taxonomy" id="1123397"/>
    <lineage>
        <taxon>Bacteria</taxon>
        <taxon>Pseudomonadati</taxon>
        <taxon>Pseudomonadota</taxon>
        <taxon>Gammaproteobacteria</taxon>
        <taxon>Thiohalospirales</taxon>
        <taxon>Thiohalospiraceae</taxon>
        <taxon>Thiohalospira</taxon>
    </lineage>
</organism>
<sequence length="1146" mass="125595">MRLRRLAIQRLPGITEPFELRGLEDGILVVHGPNATGKSSVVRAFRHLVAPDTTPGVHVEADFDTAAGPLTARRLGTHVEWERAGQPAEPPRLPEAHRLPGYLLGVEELTAADSHTEATIQAEVGRQLAGGYDPTALIRQGGPFYIKQNEGREEKKQLQEAEQKLREAQQTQAGLAHKERELEQARADHAEADRARRRLAPVQRAVELAEAVAEREAARAELAGFPEGMDRLHGHETEQLRQLRDERDAAARRLQEARRNAEEAEARQSATGLAAAADETTLADLGRRLHDLGEDLRRAREAREREAEARGRATGHARVLGLEAPTETLPELDPTTVAEAEADLARLAALEADIAAGRRLRDRLPAADNEQPDRDTLAAAIADLDAWLAAHPPRLRRWQAATAAALLVAGTATLTLLAGLHPVALAGAVAIIAAGGYALWPALDPRQPEAAARERAREAFQRRGLNGPTTWDRPGVQDRRQALEEARRRAEEATAAAGERRARAEEVAQWEEEARGLTEALAPRLAPAGLDPQHAPRAAGRWLQEAANLTRARAEAEGAAAEARTAEDEASEKAATIARLLTDLGQPVADDRDLDTLRTAVEQLRSRAEAFRAAERDAAEARRDAEREAEQQQHQELAIQALFEQAGLAADDDAALEQRLERLPGWQAARERAARAETLIHQGRAHLSREEELLRRAEEGERDALTEEYRALEARAEAADDHLTHVHNLENELARAREERPLEAAEAEVQAARDRRDEVRDDVLERRAAAWLLEDVAREHRAEHRPALLERADGWLADFSRGAFRLELAEDGTLEAVDTAAGERRALAELSTGTRMQLLIAVRAAWALAGEEGREPLPVFLDEALTTTDPERFQAVADSLRTLAAETDRQVFYLTAQPADIGRWGLEPQDPHVIDLAAIRGRAIAAPPEALAAPVDRRPPAPEAGEEAADYAHRLGVPPIDPWADAGALHPFYLLRDDLETLHRAITLGGDRLGRLEALLERPGTARLLGDPETLRTRIRFARAWLAEWRVGRGRPVSREVLEDPTSPVARSKKLPEIIAAAETAGGDADRLLEALRNGAVKGLRRNLMDELADYLDEHGYRDERPASTREGRLAAALAVLPEETEDADAFATLAGWLEAGPSLSG</sequence>
<keyword evidence="4" id="KW-1185">Reference proteome</keyword>
<feature type="compositionally biased region" description="Basic and acidic residues" evidence="2">
    <location>
        <begin position="253"/>
        <end position="266"/>
    </location>
</feature>
<dbReference type="AlphaFoldDB" id="A0A1I1W1K9"/>
<evidence type="ECO:0000313" key="4">
    <source>
        <dbReference type="Proteomes" id="UP000198611"/>
    </source>
</evidence>
<dbReference type="Gene3D" id="3.40.50.300">
    <property type="entry name" value="P-loop containing nucleotide triphosphate hydrolases"/>
    <property type="match status" value="2"/>
</dbReference>
<name>A0A1I1W1K9_9GAMM</name>
<keyword evidence="1" id="KW-0175">Coiled coil</keyword>
<dbReference type="PANTHER" id="PTHR41259">
    <property type="entry name" value="DOUBLE-STRAND BREAK REPAIR RAD50 ATPASE, PUTATIVE-RELATED"/>
    <property type="match status" value="1"/>
</dbReference>
<reference evidence="3 4" key="1">
    <citation type="submission" date="2016-10" db="EMBL/GenBank/DDBJ databases">
        <authorList>
            <person name="de Groot N.N."/>
        </authorList>
    </citation>
    <scope>NUCLEOTIDE SEQUENCE [LARGE SCALE GENOMIC DNA]</scope>
    <source>
        <strain evidence="3 4">HL3</strain>
    </source>
</reference>
<dbReference type="RefSeq" id="WP_093429157.1">
    <property type="nucleotide sequence ID" value="NZ_FOMJ01000011.1"/>
</dbReference>
<dbReference type="STRING" id="1123397.SAMN05660831_02552"/>
<dbReference type="InterPro" id="IPR027417">
    <property type="entry name" value="P-loop_NTPase"/>
</dbReference>
<accession>A0A1I1W1K9</accession>
<feature type="coiled-coil region" evidence="1">
    <location>
        <begin position="148"/>
        <end position="195"/>
    </location>
</feature>
<protein>
    <submittedName>
        <fullName evidence="3">Uncharacterized protein YhaN</fullName>
    </submittedName>
</protein>
<feature type="region of interest" description="Disordered" evidence="2">
    <location>
        <begin position="253"/>
        <end position="278"/>
    </location>
</feature>
<feature type="compositionally biased region" description="Basic and acidic residues" evidence="2">
    <location>
        <begin position="475"/>
        <end position="507"/>
    </location>
</feature>
<evidence type="ECO:0000256" key="2">
    <source>
        <dbReference type="SAM" id="MobiDB-lite"/>
    </source>
</evidence>
<feature type="coiled-coil region" evidence="1">
    <location>
        <begin position="594"/>
        <end position="635"/>
    </location>
</feature>
<dbReference type="Proteomes" id="UP000198611">
    <property type="component" value="Unassembled WGS sequence"/>
</dbReference>